<dbReference type="InterPro" id="IPR013806">
    <property type="entry name" value="Kringle-like"/>
</dbReference>
<evidence type="ECO:0000256" key="4">
    <source>
        <dbReference type="ARBA" id="ARBA00022737"/>
    </source>
</evidence>
<feature type="disulfide bond" evidence="6">
    <location>
        <begin position="63"/>
        <end position="89"/>
    </location>
</feature>
<dbReference type="GeneTree" id="ENSGT00940000162766"/>
<dbReference type="Ensembl" id="ENSOANT00000058944.1">
    <property type="protein sequence ID" value="ENSOANP00000040643.1"/>
    <property type="gene ID" value="ENSOANG00000049738.1"/>
</dbReference>
<accession>A0A6I8NHE2</accession>
<dbReference type="OMA" id="ACASEEY"/>
<feature type="domain" description="Fibronectin type-II" evidence="7">
    <location>
        <begin position="111"/>
        <end position="157"/>
    </location>
</feature>
<evidence type="ECO:0000256" key="6">
    <source>
        <dbReference type="PROSITE-ProRule" id="PRU00479"/>
    </source>
</evidence>
<dbReference type="FunFam" id="2.10.10.10:FF:000011">
    <property type="entry name" value="Uncharacterized protein"/>
    <property type="match status" value="1"/>
</dbReference>
<dbReference type="PRINTS" id="PR00013">
    <property type="entry name" value="FNTYPEII"/>
</dbReference>
<evidence type="ECO:0000256" key="1">
    <source>
        <dbReference type="ARBA" id="ARBA00004613"/>
    </source>
</evidence>
<comment type="subcellular location">
    <subcellularLocation>
        <location evidence="1">Secreted</location>
    </subcellularLocation>
</comment>
<sequence length="261" mass="29705">TRRGSQEKQMDFPCVFPFTYKLRLYTACTTDHEASGRAWCATTANFDQDKLWRYWKEPGNAPCVFPFTYQNKDYTECTEAGEGKGKLWCATSHNYDKDKKKRYCFTYGGSSRGQPCVFPFSFKGHVHITCPQDENKVYWCATTSDYDRDRLWSYCPDTMGYRWLVAPRGNNPTDLCVFPFLFGGKNYTSCNRDREGKLWCATTFNFDKDQKRKDCSVRGVGGGEGAGGWVGGQGEGSWKLPGKDITHATHTHSPVNNCGPY</sequence>
<dbReference type="GO" id="GO:0005576">
    <property type="term" value="C:extracellular region"/>
    <property type="evidence" value="ECO:0007669"/>
    <property type="project" value="UniProtKB-SubCell"/>
</dbReference>
<dbReference type="SMART" id="SM00059">
    <property type="entry name" value="FN2"/>
    <property type="match status" value="4"/>
</dbReference>
<comment type="caution">
    <text evidence="6">Lacks conserved residue(s) required for the propagation of feature annotation.</text>
</comment>
<dbReference type="SUPFAM" id="SSF57440">
    <property type="entry name" value="Kringle-like"/>
    <property type="match status" value="4"/>
</dbReference>
<proteinExistence type="inferred from homology"/>
<keyword evidence="3" id="KW-0964">Secreted</keyword>
<protein>
    <recommendedName>
        <fullName evidence="7">Fibronectin type-II domain-containing protein</fullName>
    </recommendedName>
</protein>
<dbReference type="GO" id="GO:0048240">
    <property type="term" value="P:sperm capacitation"/>
    <property type="evidence" value="ECO:0000318"/>
    <property type="project" value="GO_Central"/>
</dbReference>
<feature type="domain" description="Fibronectin type-II" evidence="7">
    <location>
        <begin position="171"/>
        <end position="217"/>
    </location>
</feature>
<feature type="disulfide bond" evidence="6">
    <location>
        <begin position="77"/>
        <end position="104"/>
    </location>
</feature>
<dbReference type="Gene3D" id="2.10.10.10">
    <property type="entry name" value="Fibronectin, type II, collagen-binding"/>
    <property type="match status" value="4"/>
</dbReference>
<evidence type="ECO:0000259" key="7">
    <source>
        <dbReference type="PROSITE" id="PS51092"/>
    </source>
</evidence>
<organism evidence="8 9">
    <name type="scientific">Ornithorhynchus anatinus</name>
    <name type="common">Duckbill platypus</name>
    <dbReference type="NCBI Taxonomy" id="9258"/>
    <lineage>
        <taxon>Eukaryota</taxon>
        <taxon>Metazoa</taxon>
        <taxon>Chordata</taxon>
        <taxon>Craniata</taxon>
        <taxon>Vertebrata</taxon>
        <taxon>Euteleostomi</taxon>
        <taxon>Mammalia</taxon>
        <taxon>Monotremata</taxon>
        <taxon>Ornithorhynchidae</taxon>
        <taxon>Ornithorhynchus</taxon>
    </lineage>
</organism>
<dbReference type="Pfam" id="PF00040">
    <property type="entry name" value="fn2"/>
    <property type="match status" value="4"/>
</dbReference>
<dbReference type="Bgee" id="ENSOANG00000049738">
    <property type="expression patterns" value="Expressed in testis and 1 other cell type or tissue"/>
</dbReference>
<dbReference type="PANTHER" id="PTHR22918:SF1">
    <property type="entry name" value="FIBRONECTIN TYPE-II DOMAIN-CONTAINING PROTEIN"/>
    <property type="match status" value="1"/>
</dbReference>
<feature type="domain" description="Fibronectin type-II" evidence="7">
    <location>
        <begin position="9"/>
        <end position="57"/>
    </location>
</feature>
<evidence type="ECO:0000313" key="8">
    <source>
        <dbReference type="Ensembl" id="ENSOANP00000040643.1"/>
    </source>
</evidence>
<reference evidence="8 9" key="1">
    <citation type="journal article" date="2008" name="Nature">
        <title>Genome analysis of the platypus reveals unique signatures of evolution.</title>
        <authorList>
            <person name="Warren W.C."/>
            <person name="Hillier L.W."/>
            <person name="Marshall Graves J.A."/>
            <person name="Birney E."/>
            <person name="Ponting C.P."/>
            <person name="Grutzner F."/>
            <person name="Belov K."/>
            <person name="Miller W."/>
            <person name="Clarke L."/>
            <person name="Chinwalla A.T."/>
            <person name="Yang S.P."/>
            <person name="Heger A."/>
            <person name="Locke D.P."/>
            <person name="Miethke P."/>
            <person name="Waters P.D."/>
            <person name="Veyrunes F."/>
            <person name="Fulton L."/>
            <person name="Fulton B."/>
            <person name="Graves T."/>
            <person name="Wallis J."/>
            <person name="Puente X.S."/>
            <person name="Lopez-Otin C."/>
            <person name="Ordonez G.R."/>
            <person name="Eichler E.E."/>
            <person name="Chen L."/>
            <person name="Cheng Z."/>
            <person name="Deakin J.E."/>
            <person name="Alsop A."/>
            <person name="Thompson K."/>
            <person name="Kirby P."/>
            <person name="Papenfuss A.T."/>
            <person name="Wakefield M.J."/>
            <person name="Olender T."/>
            <person name="Lancet D."/>
            <person name="Huttley G.A."/>
            <person name="Smit A.F."/>
            <person name="Pask A."/>
            <person name="Temple-Smith P."/>
            <person name="Batzer M.A."/>
            <person name="Walker J.A."/>
            <person name="Konkel M.K."/>
            <person name="Harris R.S."/>
            <person name="Whittington C.M."/>
            <person name="Wong E.S."/>
            <person name="Gemmell N.J."/>
            <person name="Buschiazzo E."/>
            <person name="Vargas Jentzsch I.M."/>
            <person name="Merkel A."/>
            <person name="Schmitz J."/>
            <person name="Zemann A."/>
            <person name="Churakov G."/>
            <person name="Kriegs J.O."/>
            <person name="Brosius J."/>
            <person name="Murchison E.P."/>
            <person name="Sachidanandam R."/>
            <person name="Smith C."/>
            <person name="Hannon G.J."/>
            <person name="Tsend-Ayush E."/>
            <person name="McMillan D."/>
            <person name="Attenborough R."/>
            <person name="Rens W."/>
            <person name="Ferguson-Smith M."/>
            <person name="Lefevre C.M."/>
            <person name="Sharp J.A."/>
            <person name="Nicholas K.R."/>
            <person name="Ray D.A."/>
            <person name="Kube M."/>
            <person name="Reinhardt R."/>
            <person name="Pringle T.H."/>
            <person name="Taylor J."/>
            <person name="Jones R.C."/>
            <person name="Nixon B."/>
            <person name="Dacheux J.L."/>
            <person name="Niwa H."/>
            <person name="Sekita Y."/>
            <person name="Huang X."/>
            <person name="Stark A."/>
            <person name="Kheradpour P."/>
            <person name="Kellis M."/>
            <person name="Flicek P."/>
            <person name="Chen Y."/>
            <person name="Webber C."/>
            <person name="Hardison R."/>
            <person name="Nelson J."/>
            <person name="Hallsworth-Pepin K."/>
            <person name="Delehaunty K."/>
            <person name="Markovic C."/>
            <person name="Minx P."/>
            <person name="Feng Y."/>
            <person name="Kremitzki C."/>
            <person name="Mitreva M."/>
            <person name="Glasscock J."/>
            <person name="Wylie T."/>
            <person name="Wohldmann P."/>
            <person name="Thiru P."/>
            <person name="Nhan M.N."/>
            <person name="Pohl C.S."/>
            <person name="Smith S.M."/>
            <person name="Hou S."/>
            <person name="Nefedov M."/>
            <person name="de Jong P.J."/>
            <person name="Renfree M.B."/>
            <person name="Mardis E.R."/>
            <person name="Wilson R.K."/>
        </authorList>
    </citation>
    <scope>NUCLEOTIDE SEQUENCE [LARGE SCALE GENOMIC DNA]</scope>
    <source>
        <strain evidence="8 9">Glennie</strain>
    </source>
</reference>
<dbReference type="AlphaFoldDB" id="A0A6I8NHE2"/>
<evidence type="ECO:0000256" key="2">
    <source>
        <dbReference type="ARBA" id="ARBA00010011"/>
    </source>
</evidence>
<dbReference type="InterPro" id="IPR036943">
    <property type="entry name" value="FN_type2_sf"/>
</dbReference>
<keyword evidence="9" id="KW-1185">Reference proteome</keyword>
<dbReference type="FunCoup" id="A0A6I8NHE2">
    <property type="interactions" value="1"/>
</dbReference>
<dbReference type="PANTHER" id="PTHR22918">
    <property type="entry name" value="SEMINAL PLASMA PROTEIN"/>
    <property type="match status" value="1"/>
</dbReference>
<comment type="similarity">
    <text evidence="2">Belongs to the seminal plasma protein family.</text>
</comment>
<feature type="domain" description="Fibronectin type-II" evidence="7">
    <location>
        <begin position="58"/>
        <end position="106"/>
    </location>
</feature>
<keyword evidence="5 6" id="KW-1015">Disulfide bond</keyword>
<name>A0A6I8NHE2_ORNAN</name>
<dbReference type="Proteomes" id="UP000002279">
    <property type="component" value="Chromosome 10"/>
</dbReference>
<reference evidence="8" key="2">
    <citation type="submission" date="2025-08" db="UniProtKB">
        <authorList>
            <consortium name="Ensembl"/>
        </authorList>
    </citation>
    <scope>IDENTIFICATION</scope>
    <source>
        <strain evidence="8">Glennie</strain>
    </source>
</reference>
<dbReference type="PROSITE" id="PS51092">
    <property type="entry name" value="FN2_2"/>
    <property type="match status" value="4"/>
</dbReference>
<evidence type="ECO:0000256" key="5">
    <source>
        <dbReference type="ARBA" id="ARBA00023157"/>
    </source>
</evidence>
<dbReference type="InParanoid" id="A0A6I8NHE2"/>
<feature type="disulfide bond" evidence="6">
    <location>
        <begin position="14"/>
        <end position="40"/>
    </location>
</feature>
<evidence type="ECO:0000313" key="9">
    <source>
        <dbReference type="Proteomes" id="UP000002279"/>
    </source>
</evidence>
<dbReference type="FunFam" id="2.10.10.10:FF:000003">
    <property type="entry name" value="binder of sperm protein homolog 1"/>
    <property type="match status" value="2"/>
</dbReference>
<dbReference type="GO" id="GO:0008201">
    <property type="term" value="F:heparin binding"/>
    <property type="evidence" value="ECO:0000318"/>
    <property type="project" value="GO_Central"/>
</dbReference>
<dbReference type="CDD" id="cd00062">
    <property type="entry name" value="FN2"/>
    <property type="match status" value="3"/>
</dbReference>
<evidence type="ECO:0000256" key="3">
    <source>
        <dbReference type="ARBA" id="ARBA00022525"/>
    </source>
</evidence>
<dbReference type="PROSITE" id="PS00023">
    <property type="entry name" value="FN2_1"/>
    <property type="match status" value="1"/>
</dbReference>
<reference evidence="8" key="3">
    <citation type="submission" date="2025-09" db="UniProtKB">
        <authorList>
            <consortium name="Ensembl"/>
        </authorList>
    </citation>
    <scope>IDENTIFICATION</scope>
    <source>
        <strain evidence="8">Glennie</strain>
    </source>
</reference>
<dbReference type="InterPro" id="IPR000562">
    <property type="entry name" value="FN_type2_dom"/>
</dbReference>
<keyword evidence="4" id="KW-0677">Repeat</keyword>
<dbReference type="InterPro" id="IPR051666">
    <property type="entry name" value="SP_Capacitation_Regulator"/>
</dbReference>
<dbReference type="GO" id="GO:0009986">
    <property type="term" value="C:cell surface"/>
    <property type="evidence" value="ECO:0000318"/>
    <property type="project" value="GO_Central"/>
</dbReference>